<proteinExistence type="predicted"/>
<dbReference type="PATRIC" id="fig|317.197.peg.733"/>
<reference evidence="1 2" key="1">
    <citation type="submission" date="2015-06" db="EMBL/GenBank/DDBJ databases">
        <authorList>
            <person name="Hoefler B.C."/>
            <person name="Straight P.D."/>
        </authorList>
    </citation>
    <scope>NUCLEOTIDE SEQUENCE [LARGE SCALE GENOMIC DNA]</scope>
    <source>
        <strain evidence="1 2">Riq4</strain>
    </source>
</reference>
<dbReference type="OrthoDB" id="6912229at2"/>
<organism evidence="1 2">
    <name type="scientific">Pseudomonas syringae</name>
    <dbReference type="NCBI Taxonomy" id="317"/>
    <lineage>
        <taxon>Bacteria</taxon>
        <taxon>Pseudomonadati</taxon>
        <taxon>Pseudomonadota</taxon>
        <taxon>Gammaproteobacteria</taxon>
        <taxon>Pseudomonadales</taxon>
        <taxon>Pseudomonadaceae</taxon>
        <taxon>Pseudomonas</taxon>
    </lineage>
</organism>
<dbReference type="AlphaFoldDB" id="A0A0L1MIX3"/>
<comment type="caution">
    <text evidence="1">The sequence shown here is derived from an EMBL/GenBank/DDBJ whole genome shotgun (WGS) entry which is preliminary data.</text>
</comment>
<sequence>MKCLICQAASNTVHAAGEWSEVKCSAGCGRYKVSVNLVAKMKFKNEFFDIERTRRWLKMARNDDPVPLISTYDYFVSLLHRDAEERSVLAPVRSRQPLTSD</sequence>
<name>A0A0L1MIX3_PSESX</name>
<protein>
    <submittedName>
        <fullName evidence="1">Uncharacterized protein</fullName>
    </submittedName>
</protein>
<evidence type="ECO:0000313" key="2">
    <source>
        <dbReference type="Proteomes" id="UP000036955"/>
    </source>
</evidence>
<evidence type="ECO:0000313" key="1">
    <source>
        <dbReference type="EMBL" id="KNH28452.1"/>
    </source>
</evidence>
<dbReference type="Proteomes" id="UP000036955">
    <property type="component" value="Unassembled WGS sequence"/>
</dbReference>
<dbReference type="EMBL" id="LFQK01000013">
    <property type="protein sequence ID" value="KNH28452.1"/>
    <property type="molecule type" value="Genomic_DNA"/>
</dbReference>
<accession>A0A0L1MIX3</accession>
<gene>
    <name evidence="1" type="ORF">ACS77_07970</name>
</gene>